<dbReference type="Proteomes" id="UP000053259">
    <property type="component" value="Unassembled WGS sequence"/>
</dbReference>
<dbReference type="RefSeq" id="XP_016215393.1">
    <property type="nucleotide sequence ID" value="XM_016356600.1"/>
</dbReference>
<name>A0A0D2B2P2_9PEZI</name>
<feature type="compositionally biased region" description="Basic and acidic residues" evidence="2">
    <location>
        <begin position="196"/>
        <end position="213"/>
    </location>
</feature>
<evidence type="ECO:0000313" key="4">
    <source>
        <dbReference type="Proteomes" id="UP000053259"/>
    </source>
</evidence>
<dbReference type="AlphaFoldDB" id="A0A0D2B2P2"/>
<feature type="compositionally biased region" description="Acidic residues" evidence="2">
    <location>
        <begin position="553"/>
        <end position="562"/>
    </location>
</feature>
<accession>A0A0D2B2P2</accession>
<dbReference type="EMBL" id="KN847537">
    <property type="protein sequence ID" value="KIW05524.1"/>
    <property type="molecule type" value="Genomic_DNA"/>
</dbReference>
<feature type="compositionally biased region" description="Polar residues" evidence="2">
    <location>
        <begin position="516"/>
        <end position="530"/>
    </location>
</feature>
<keyword evidence="4" id="KW-1185">Reference proteome</keyword>
<evidence type="ECO:0000256" key="1">
    <source>
        <dbReference type="SAM" id="Coils"/>
    </source>
</evidence>
<proteinExistence type="predicted"/>
<feature type="compositionally biased region" description="Polar residues" evidence="2">
    <location>
        <begin position="538"/>
        <end position="547"/>
    </location>
</feature>
<evidence type="ECO:0000256" key="2">
    <source>
        <dbReference type="SAM" id="MobiDB-lite"/>
    </source>
</evidence>
<dbReference type="VEuPathDB" id="FungiDB:PV09_03405"/>
<feature type="region of interest" description="Disordered" evidence="2">
    <location>
        <begin position="315"/>
        <end position="356"/>
    </location>
</feature>
<gene>
    <name evidence="3" type="ORF">PV09_03405</name>
</gene>
<feature type="compositionally biased region" description="Basic and acidic residues" evidence="2">
    <location>
        <begin position="133"/>
        <end position="152"/>
    </location>
</feature>
<feature type="compositionally biased region" description="Polar residues" evidence="2">
    <location>
        <begin position="651"/>
        <end position="682"/>
    </location>
</feature>
<evidence type="ECO:0008006" key="5">
    <source>
        <dbReference type="Google" id="ProtNLM"/>
    </source>
</evidence>
<dbReference type="InParanoid" id="A0A0D2B2P2"/>
<feature type="compositionally biased region" description="Basic and acidic residues" evidence="2">
    <location>
        <begin position="639"/>
        <end position="649"/>
    </location>
</feature>
<reference evidence="3 4" key="1">
    <citation type="submission" date="2015-01" db="EMBL/GenBank/DDBJ databases">
        <title>The Genome Sequence of Ochroconis gallopava CBS43764.</title>
        <authorList>
            <consortium name="The Broad Institute Genomics Platform"/>
            <person name="Cuomo C."/>
            <person name="de Hoog S."/>
            <person name="Gorbushina A."/>
            <person name="Stielow B."/>
            <person name="Teixiera M."/>
            <person name="Abouelleil A."/>
            <person name="Chapman S.B."/>
            <person name="Priest M."/>
            <person name="Young S.K."/>
            <person name="Wortman J."/>
            <person name="Nusbaum C."/>
            <person name="Birren B."/>
        </authorList>
    </citation>
    <scope>NUCLEOTIDE SEQUENCE [LARGE SCALE GENOMIC DNA]</scope>
    <source>
        <strain evidence="3 4">CBS 43764</strain>
    </source>
</reference>
<dbReference type="GeneID" id="27311378"/>
<feature type="compositionally biased region" description="Low complexity" evidence="2">
    <location>
        <begin position="17"/>
        <end position="35"/>
    </location>
</feature>
<dbReference type="PANTHER" id="PTHR38120:SF1">
    <property type="entry name" value="M PROTEIN, SEROTYPE 2.1"/>
    <property type="match status" value="1"/>
</dbReference>
<feature type="region of interest" description="Disordered" evidence="2">
    <location>
        <begin position="1"/>
        <end position="90"/>
    </location>
</feature>
<evidence type="ECO:0000313" key="3">
    <source>
        <dbReference type="EMBL" id="KIW05524.1"/>
    </source>
</evidence>
<feature type="region of interest" description="Disordered" evidence="2">
    <location>
        <begin position="196"/>
        <end position="240"/>
    </location>
</feature>
<dbReference type="HOGENOM" id="CLU_015321_0_0_1"/>
<protein>
    <recommendedName>
        <fullName evidence="5">M protein, serotype 2.1</fullName>
    </recommendedName>
</protein>
<organism evidence="3 4">
    <name type="scientific">Verruconis gallopava</name>
    <dbReference type="NCBI Taxonomy" id="253628"/>
    <lineage>
        <taxon>Eukaryota</taxon>
        <taxon>Fungi</taxon>
        <taxon>Dikarya</taxon>
        <taxon>Ascomycota</taxon>
        <taxon>Pezizomycotina</taxon>
        <taxon>Dothideomycetes</taxon>
        <taxon>Pleosporomycetidae</taxon>
        <taxon>Venturiales</taxon>
        <taxon>Sympoventuriaceae</taxon>
        <taxon>Verruconis</taxon>
    </lineage>
</organism>
<keyword evidence="1" id="KW-0175">Coiled coil</keyword>
<dbReference type="OrthoDB" id="2121319at2759"/>
<feature type="coiled-coil region" evidence="1">
    <location>
        <begin position="244"/>
        <end position="271"/>
    </location>
</feature>
<feature type="region of interest" description="Disordered" evidence="2">
    <location>
        <begin position="132"/>
        <end position="152"/>
    </location>
</feature>
<feature type="compositionally biased region" description="Polar residues" evidence="2">
    <location>
        <begin position="469"/>
        <end position="485"/>
    </location>
</feature>
<dbReference type="STRING" id="253628.A0A0D2B2P2"/>
<feature type="region of interest" description="Disordered" evidence="2">
    <location>
        <begin position="397"/>
        <end position="682"/>
    </location>
</feature>
<dbReference type="PANTHER" id="PTHR38120">
    <property type="entry name" value="EXPRESSED PROTEIN"/>
    <property type="match status" value="1"/>
</dbReference>
<sequence>MATAPKKTPTSGTSGRNSPGNTPTSPSPAPRRTGTGAAPSTPSNGVARARSVRTANGTPVSARAMVKKPAGSSDLKNSTSAVGSADEDARMESSALIDDLKDKLQRAEQAAEDYKKQVEVLQSRLDEAIQEQGKLEDRLHEEEERVEGLENERREVLRQKREIETIYETERAAAMKEREATQAREEELQSIIQRLKESLSQKDNKSGTDDGRMPRAASSPTLETGFAPPSSLQRSNSRNNSKLILQKDQLIESLRLELAELQIKMVEMENMGDATRRVHELERTVLEQRMTNARLMEDIDSYQLLLSERTLNGDFSRNDLLRSSPAPEDRSQSHEPASLADELASNASEDGETTAEHAEVKKLMNEISTLKNENKALTLYINKIIDRILQHQGGYENILSNTDDEPPAGAQKPAPPNKDKDLPPPPPAKDTGPSLLQRASSVVYGRSDKSKPRPQSTVIQTREPGVTEDISTAPSIPLNRTNSKRVTVDFSSRRRSTQIDYNPATVVGNMYRGPTNDPNPASPSIVSPRNSFFGFRQPSGNATTVTSIREDGGVDDSTDEDLAVANRKSALDALNGTDGSPRRSAQSPSKKRDSSATNTTDGVPSVDTPSPPRSMASRDERSAGAGGVMTGNKMRPLRLVKEAEDEKKANRSSWSVPQNITQSISGWWNKDASSSKDTSGGS</sequence>